<dbReference type="InterPro" id="IPR002941">
    <property type="entry name" value="DNA_methylase_N4/N6"/>
</dbReference>
<dbReference type="GO" id="GO:0003677">
    <property type="term" value="F:DNA binding"/>
    <property type="evidence" value="ECO:0007669"/>
    <property type="project" value="InterPro"/>
</dbReference>
<evidence type="ECO:0000256" key="3">
    <source>
        <dbReference type="ARBA" id="ARBA00022679"/>
    </source>
</evidence>
<feature type="domain" description="DNA methylase N-4/N-6" evidence="5">
    <location>
        <begin position="53"/>
        <end position="233"/>
    </location>
</feature>
<dbReference type="NCBIfam" id="NF010253">
    <property type="entry name" value="PRK13699.1"/>
    <property type="match status" value="1"/>
</dbReference>
<dbReference type="GO" id="GO:0032259">
    <property type="term" value="P:methylation"/>
    <property type="evidence" value="ECO:0007669"/>
    <property type="project" value="UniProtKB-KW"/>
</dbReference>
<protein>
    <recommendedName>
        <fullName evidence="4">Methyltransferase</fullName>
        <ecNumber evidence="4">2.1.1.-</ecNumber>
    </recommendedName>
</protein>
<evidence type="ECO:0000259" key="5">
    <source>
        <dbReference type="Pfam" id="PF01555"/>
    </source>
</evidence>
<dbReference type="PRINTS" id="PR00508">
    <property type="entry name" value="S21N4MTFRASE"/>
</dbReference>
<dbReference type="EC" id="2.1.1.-" evidence="4"/>
<reference evidence="6 7" key="1">
    <citation type="submission" date="2020-07" db="EMBL/GenBank/DDBJ databases">
        <authorList>
            <person name="Feng X."/>
        </authorList>
    </citation>
    <scope>NUCLEOTIDE SEQUENCE [LARGE SCALE GENOMIC DNA]</scope>
    <source>
        <strain evidence="6 7">JCM31066</strain>
    </source>
</reference>
<gene>
    <name evidence="6" type="ORF">H5P28_04590</name>
</gene>
<dbReference type="Pfam" id="PF01555">
    <property type="entry name" value="N6_N4_Mtase"/>
    <property type="match status" value="1"/>
</dbReference>
<keyword evidence="7" id="KW-1185">Reference proteome</keyword>
<evidence type="ECO:0000256" key="1">
    <source>
        <dbReference type="ARBA" id="ARBA00006594"/>
    </source>
</evidence>
<dbReference type="PANTHER" id="PTHR13370:SF3">
    <property type="entry name" value="TRNA (GUANINE(10)-N2)-METHYLTRANSFERASE HOMOLOG"/>
    <property type="match status" value="1"/>
</dbReference>
<evidence type="ECO:0000256" key="2">
    <source>
        <dbReference type="ARBA" id="ARBA00022603"/>
    </source>
</evidence>
<dbReference type="PANTHER" id="PTHR13370">
    <property type="entry name" value="RNA METHYLASE-RELATED"/>
    <property type="match status" value="1"/>
</dbReference>
<keyword evidence="2 6" id="KW-0489">Methyltransferase</keyword>
<evidence type="ECO:0000313" key="6">
    <source>
        <dbReference type="EMBL" id="MBC2593534.1"/>
    </source>
</evidence>
<comment type="caution">
    <text evidence="6">The sequence shown here is derived from an EMBL/GenBank/DDBJ whole genome shotgun (WGS) entry which is preliminary data.</text>
</comment>
<dbReference type="InterPro" id="IPR001091">
    <property type="entry name" value="RM_Methyltransferase"/>
</dbReference>
<comment type="similarity">
    <text evidence="1 4">Belongs to the N(4)/N(6)-methyltransferase family.</text>
</comment>
<dbReference type="InterPro" id="IPR002052">
    <property type="entry name" value="DNA_methylase_N6_adenine_CS"/>
</dbReference>
<organism evidence="6 7">
    <name type="scientific">Ruficoccus amylovorans</name>
    <dbReference type="NCBI Taxonomy" id="1804625"/>
    <lineage>
        <taxon>Bacteria</taxon>
        <taxon>Pseudomonadati</taxon>
        <taxon>Verrucomicrobiota</taxon>
        <taxon>Opitutia</taxon>
        <taxon>Puniceicoccales</taxon>
        <taxon>Cerasicoccaceae</taxon>
        <taxon>Ruficoccus</taxon>
    </lineage>
</organism>
<evidence type="ECO:0000256" key="4">
    <source>
        <dbReference type="RuleBase" id="RU362026"/>
    </source>
</evidence>
<dbReference type="Gene3D" id="3.40.50.150">
    <property type="entry name" value="Vaccinia Virus protein VP39"/>
    <property type="match status" value="1"/>
</dbReference>
<dbReference type="Proteomes" id="UP000546464">
    <property type="component" value="Unassembled WGS sequence"/>
</dbReference>
<dbReference type="GO" id="GO:0008170">
    <property type="term" value="F:N-methyltransferase activity"/>
    <property type="evidence" value="ECO:0007669"/>
    <property type="project" value="InterPro"/>
</dbReference>
<sequence length="242" mass="27606">MIQETTRERTHAPTGDAWNSQDLEACCPAFAANKVICGDCIDVMRTLPDESMDFVITDPPYLVNYHSRDKRSFANDTNADWVEPAFEEIYRVLKNNSYCVCFYGWSAVEHFISAWEKAGFRRVGHFTACKRYSSSQRHTAMYHECAFLLAKGRPKLPEQPLCDLLPWRYTGNRLHPTQKPVETFQPLIQTYAPPGGMVLDPFAGSGTAGEAAILSGREYLLIELDPQYTKAARERLERRWAL</sequence>
<dbReference type="InterPro" id="IPR029063">
    <property type="entry name" value="SAM-dependent_MTases_sf"/>
</dbReference>
<name>A0A842HDB4_9BACT</name>
<dbReference type="AlphaFoldDB" id="A0A842HDB4"/>
<accession>A0A842HDB4</accession>
<keyword evidence="3" id="KW-0808">Transferase</keyword>
<dbReference type="PROSITE" id="PS00092">
    <property type="entry name" value="N6_MTASE"/>
    <property type="match status" value="1"/>
</dbReference>
<dbReference type="GO" id="GO:0005737">
    <property type="term" value="C:cytoplasm"/>
    <property type="evidence" value="ECO:0007669"/>
    <property type="project" value="TreeGrafter"/>
</dbReference>
<evidence type="ECO:0000313" key="7">
    <source>
        <dbReference type="Proteomes" id="UP000546464"/>
    </source>
</evidence>
<proteinExistence type="inferred from homology"/>
<dbReference type="SUPFAM" id="SSF53335">
    <property type="entry name" value="S-adenosyl-L-methionine-dependent methyltransferases"/>
    <property type="match status" value="1"/>
</dbReference>
<dbReference type="EMBL" id="JACHVB010000014">
    <property type="protein sequence ID" value="MBC2593534.1"/>
    <property type="molecule type" value="Genomic_DNA"/>
</dbReference>